<proteinExistence type="predicted"/>
<gene>
    <name evidence="4" type="ORF">MM415A00115_0029</name>
    <name evidence="3" type="ORF">MM415B00490_0011</name>
    <name evidence="2" type="ORF">TM448A01903_0021</name>
</gene>
<accession>A0A6H1ZTP2</accession>
<dbReference type="AlphaFoldDB" id="A0A6H1ZTP2"/>
<dbReference type="InterPro" id="IPR014820">
    <property type="entry name" value="PriCT_1"/>
</dbReference>
<protein>
    <submittedName>
        <fullName evidence="2">Putative bifunctional DNA primase/polymerase</fullName>
    </submittedName>
</protein>
<dbReference type="Pfam" id="PF08708">
    <property type="entry name" value="PriCT_1"/>
    <property type="match status" value="1"/>
</dbReference>
<dbReference type="SMART" id="SM00943">
    <property type="entry name" value="Prim-Pol"/>
    <property type="match status" value="1"/>
</dbReference>
<feature type="domain" description="DNA primase/polymerase bifunctional N-terminal" evidence="1">
    <location>
        <begin position="8"/>
        <end position="192"/>
    </location>
</feature>
<evidence type="ECO:0000259" key="1">
    <source>
        <dbReference type="SMART" id="SM00943"/>
    </source>
</evidence>
<sequence length="285" mass="33061">MRSLKEYAHQYFEAGWNVFPLGSMSKRPNFKCLVDTGFWEFNEKKEKVAKWKQFETQKVTKELIEQWWTIDPNANIGLICGKVSGVTVIDIDVKNIPKDELISAEEIRWKICEPTMTSITGTGGLHLFCKYAPGVPNTKKRVHPQIDIKNDGGYVLLPPSIHDETGMVYEFDVLTPFNKNNLESLAPFPQSLKDKIIERANGKMTRADWTQVFSEVRESIDGRNNIGTQLLGKLIWAVFLEFEKDEKFIPYLWDFMQWWNERACKPPLKQHELKAMFKSIINRAL</sequence>
<reference evidence="2" key="1">
    <citation type="submission" date="2020-03" db="EMBL/GenBank/DDBJ databases">
        <title>The deep terrestrial virosphere.</title>
        <authorList>
            <person name="Holmfeldt K."/>
            <person name="Nilsson E."/>
            <person name="Simone D."/>
            <person name="Lopez-Fernandez M."/>
            <person name="Wu X."/>
            <person name="de Brujin I."/>
            <person name="Lundin D."/>
            <person name="Andersson A."/>
            <person name="Bertilsson S."/>
            <person name="Dopson M."/>
        </authorList>
    </citation>
    <scope>NUCLEOTIDE SEQUENCE</scope>
    <source>
        <strain evidence="4">MM415A00115</strain>
        <strain evidence="3">MM415B00490</strain>
        <strain evidence="2">TM448A01903</strain>
    </source>
</reference>
<organism evidence="2">
    <name type="scientific">viral metagenome</name>
    <dbReference type="NCBI Taxonomy" id="1070528"/>
    <lineage>
        <taxon>unclassified sequences</taxon>
        <taxon>metagenomes</taxon>
        <taxon>organismal metagenomes</taxon>
    </lineage>
</organism>
<dbReference type="Gene3D" id="3.30.720.160">
    <property type="entry name" value="Bifunctional DNA primase/polymerase, N-terminal"/>
    <property type="match status" value="1"/>
</dbReference>
<dbReference type="InterPro" id="IPR015330">
    <property type="entry name" value="DNA_primase/pol_bifunc_N"/>
</dbReference>
<evidence type="ECO:0000313" key="4">
    <source>
        <dbReference type="EMBL" id="QJI04794.1"/>
    </source>
</evidence>
<dbReference type="SUPFAM" id="SSF56747">
    <property type="entry name" value="Prim-pol domain"/>
    <property type="match status" value="1"/>
</dbReference>
<dbReference type="EMBL" id="MT141521">
    <property type="protein sequence ID" value="QJA64513.1"/>
    <property type="molecule type" value="Genomic_DNA"/>
</dbReference>
<dbReference type="CDD" id="cd04859">
    <property type="entry name" value="Prim_Pol"/>
    <property type="match status" value="1"/>
</dbReference>
<dbReference type="EMBL" id="MT145190">
    <property type="protein sequence ID" value="QJI04794.1"/>
    <property type="molecule type" value="Genomic_DNA"/>
</dbReference>
<evidence type="ECO:0000313" key="3">
    <source>
        <dbReference type="EMBL" id="QJA64513.1"/>
    </source>
</evidence>
<evidence type="ECO:0000313" key="2">
    <source>
        <dbReference type="EMBL" id="QJA50832.1"/>
    </source>
</evidence>
<dbReference type="Pfam" id="PF09250">
    <property type="entry name" value="Prim-Pol"/>
    <property type="match status" value="1"/>
</dbReference>
<dbReference type="EMBL" id="MT144219">
    <property type="protein sequence ID" value="QJA50832.1"/>
    <property type="molecule type" value="Genomic_DNA"/>
</dbReference>
<name>A0A6H1ZTP2_9ZZZZ</name>